<evidence type="ECO:0000313" key="3">
    <source>
        <dbReference type="EMBL" id="UKK02810.2"/>
    </source>
</evidence>
<protein>
    <recommendedName>
        <fullName evidence="2">Large ribosomal subunit protein mL46 N-terminal domain-containing protein</fullName>
    </recommendedName>
</protein>
<feature type="domain" description="Large ribosomal subunit protein mL46 N-terminal" evidence="2">
    <location>
        <begin position="31"/>
        <end position="138"/>
    </location>
</feature>
<sequence>MLTCNLQNACRLRFIRWNYKSFSTLSEHCGWHLKVSLCLERQPLEYSENEVDRLFREFHESWTLKTNNGLKIPSLETIERKITHKLARSKERETAENPHDSIDSTSDDTEKDDLESLLSGELNINLLPRRTRRVLQKDAAKTVSKLSVDHDLHNVNRKPTSWLFLLLKYKNEQWSLPITDLYYGDSVRQTLVRLCDEQICDSYRPYFIGYSPFTHQKLLFESNGPNNDLNNPIHGLKVFYYRARHIPSCNVSINSDMVEDYAWCTIDELESKLDRFKFNKVINTLPLFNLI</sequence>
<dbReference type="Pfam" id="PF11788">
    <property type="entry name" value="MRP-L46"/>
    <property type="match status" value="1"/>
</dbReference>
<evidence type="ECO:0000259" key="2">
    <source>
        <dbReference type="Pfam" id="PF11788"/>
    </source>
</evidence>
<reference evidence="3" key="1">
    <citation type="submission" date="2022-07" db="EMBL/GenBank/DDBJ databases">
        <title>Evaluation of T. orientalis genome assembly methods using nanopore sequencing and analysis of variation between genomes.</title>
        <authorList>
            <person name="Yam J."/>
            <person name="Micallef M.L."/>
            <person name="Liu M."/>
            <person name="Djordjevic S.P."/>
            <person name="Bogema D.R."/>
            <person name="Jenkins C."/>
        </authorList>
    </citation>
    <scope>NUCLEOTIDE SEQUENCE</scope>
    <source>
        <strain evidence="3">Goon Nure</strain>
    </source>
</reference>
<dbReference type="InterPro" id="IPR040008">
    <property type="entry name" value="Ribosomal_mL46"/>
</dbReference>
<dbReference type="Proteomes" id="UP000244811">
    <property type="component" value="Chromosome 4"/>
</dbReference>
<dbReference type="SUPFAM" id="SSF55811">
    <property type="entry name" value="Nudix"/>
    <property type="match status" value="1"/>
</dbReference>
<dbReference type="InterPro" id="IPR015797">
    <property type="entry name" value="NUDIX_hydrolase-like_dom_sf"/>
</dbReference>
<dbReference type="Gene3D" id="3.90.79.10">
    <property type="entry name" value="Nucleoside Triphosphate Pyrophosphohydrolase"/>
    <property type="match status" value="1"/>
</dbReference>
<proteinExistence type="predicted"/>
<dbReference type="EMBL" id="CP056072">
    <property type="protein sequence ID" value="UKK02810.2"/>
    <property type="molecule type" value="Genomic_DNA"/>
</dbReference>
<evidence type="ECO:0000256" key="1">
    <source>
        <dbReference type="SAM" id="MobiDB-lite"/>
    </source>
</evidence>
<dbReference type="PANTHER" id="PTHR13124:SF12">
    <property type="entry name" value="LARGE RIBOSOMAL SUBUNIT PROTEIN ML46"/>
    <property type="match status" value="1"/>
</dbReference>
<gene>
    <name evidence="3" type="ORF">MACK_002907</name>
</gene>
<dbReference type="GO" id="GO:0003735">
    <property type="term" value="F:structural constituent of ribosome"/>
    <property type="evidence" value="ECO:0007669"/>
    <property type="project" value="InterPro"/>
</dbReference>
<name>A0A976MEB1_THEOR</name>
<dbReference type="InterPro" id="IPR021757">
    <property type="entry name" value="Ribosomal_mL46_N"/>
</dbReference>
<feature type="compositionally biased region" description="Basic and acidic residues" evidence="1">
    <location>
        <begin position="88"/>
        <end position="102"/>
    </location>
</feature>
<dbReference type="GO" id="GO:0005762">
    <property type="term" value="C:mitochondrial large ribosomal subunit"/>
    <property type="evidence" value="ECO:0007669"/>
    <property type="project" value="TreeGrafter"/>
</dbReference>
<accession>A0A976MEB1</accession>
<evidence type="ECO:0000313" key="4">
    <source>
        <dbReference type="Proteomes" id="UP000244811"/>
    </source>
</evidence>
<dbReference type="AlphaFoldDB" id="A0A976MEB1"/>
<dbReference type="PANTHER" id="PTHR13124">
    <property type="entry name" value="39S RIBOSOMAL PROTEIN L46, MITOCHONDRIAL PRECURSOR-RELATED"/>
    <property type="match status" value="1"/>
</dbReference>
<organism evidence="3 4">
    <name type="scientific">Theileria orientalis</name>
    <dbReference type="NCBI Taxonomy" id="68886"/>
    <lineage>
        <taxon>Eukaryota</taxon>
        <taxon>Sar</taxon>
        <taxon>Alveolata</taxon>
        <taxon>Apicomplexa</taxon>
        <taxon>Aconoidasida</taxon>
        <taxon>Piroplasmida</taxon>
        <taxon>Theileriidae</taxon>
        <taxon>Theileria</taxon>
    </lineage>
</organism>
<feature type="region of interest" description="Disordered" evidence="1">
    <location>
        <begin position="86"/>
        <end position="111"/>
    </location>
</feature>